<protein>
    <recommendedName>
        <fullName evidence="9">Beta-mannosidase</fullName>
        <ecNumber evidence="8">3.2.1.25</ecNumber>
    </recommendedName>
    <alternativeName>
        <fullName evidence="19">Beta-mannosidase B</fullName>
    </alternativeName>
    <alternativeName>
        <fullName evidence="17">Lysosomal beta A mannosidase</fullName>
    </alternativeName>
    <alternativeName>
        <fullName evidence="20">Mannanase B</fullName>
    </alternativeName>
</protein>
<dbReference type="InterPro" id="IPR041625">
    <property type="entry name" value="Beta-mannosidase_Ig"/>
</dbReference>
<evidence type="ECO:0000256" key="8">
    <source>
        <dbReference type="ARBA" id="ARBA00012754"/>
    </source>
</evidence>
<comment type="pathway">
    <text evidence="5">Glycan metabolism; N-glycan degradation.</text>
</comment>
<evidence type="ECO:0000259" key="21">
    <source>
        <dbReference type="Pfam" id="PF00703"/>
    </source>
</evidence>
<evidence type="ECO:0000256" key="12">
    <source>
        <dbReference type="ARBA" id="ARBA00022801"/>
    </source>
</evidence>
<dbReference type="InterPro" id="IPR041447">
    <property type="entry name" value="Mannosidase_ig"/>
</dbReference>
<dbReference type="InterPro" id="IPR054593">
    <property type="entry name" value="Beta-mannosidase-like_N2"/>
</dbReference>
<dbReference type="SUPFAM" id="SSF51445">
    <property type="entry name" value="(Trans)glycosidases"/>
    <property type="match status" value="1"/>
</dbReference>
<dbReference type="EMBL" id="DTDV01000022">
    <property type="protein sequence ID" value="HGK24446.1"/>
    <property type="molecule type" value="Genomic_DNA"/>
</dbReference>
<feature type="domain" description="Beta-mannosidase Ig-fold" evidence="23">
    <location>
        <begin position="733"/>
        <end position="802"/>
    </location>
</feature>
<evidence type="ECO:0000256" key="6">
    <source>
        <dbReference type="ARBA" id="ARBA00011245"/>
    </source>
</evidence>
<dbReference type="GO" id="GO:0006516">
    <property type="term" value="P:glycoprotein catabolic process"/>
    <property type="evidence" value="ECO:0007669"/>
    <property type="project" value="TreeGrafter"/>
</dbReference>
<evidence type="ECO:0000256" key="7">
    <source>
        <dbReference type="ARBA" id="ARBA00011738"/>
    </source>
</evidence>
<organism evidence="26">
    <name type="scientific">Dictyoglomus thermophilum</name>
    <dbReference type="NCBI Taxonomy" id="14"/>
    <lineage>
        <taxon>Bacteria</taxon>
        <taxon>Pseudomonadati</taxon>
        <taxon>Dictyoglomota</taxon>
        <taxon>Dictyoglomia</taxon>
        <taxon>Dictyoglomales</taxon>
        <taxon>Dictyoglomaceae</taxon>
        <taxon>Dictyoglomus</taxon>
    </lineage>
</organism>
<keyword evidence="14" id="KW-0325">Glycoprotein</keyword>
<feature type="domain" description="Beta-mannosidase-like galactose-binding" evidence="25">
    <location>
        <begin position="10"/>
        <end position="177"/>
    </location>
</feature>
<dbReference type="GO" id="GO:0005576">
    <property type="term" value="C:extracellular region"/>
    <property type="evidence" value="ECO:0007669"/>
    <property type="project" value="UniProtKB-SubCell"/>
</dbReference>
<dbReference type="Gene3D" id="2.60.120.260">
    <property type="entry name" value="Galactose-binding domain-like"/>
    <property type="match status" value="1"/>
</dbReference>
<dbReference type="Gene3D" id="2.60.40.10">
    <property type="entry name" value="Immunoglobulins"/>
    <property type="match status" value="3"/>
</dbReference>
<dbReference type="SUPFAM" id="SSF49785">
    <property type="entry name" value="Galactose-binding domain-like"/>
    <property type="match status" value="1"/>
</dbReference>
<dbReference type="EC" id="3.2.1.25" evidence="8"/>
<evidence type="ECO:0000256" key="10">
    <source>
        <dbReference type="ARBA" id="ARBA00022525"/>
    </source>
</evidence>
<evidence type="ECO:0000256" key="14">
    <source>
        <dbReference type="ARBA" id="ARBA00023180"/>
    </source>
</evidence>
<evidence type="ECO:0000256" key="3">
    <source>
        <dbReference type="ARBA" id="ARBA00004371"/>
    </source>
</evidence>
<dbReference type="Pfam" id="PF02836">
    <property type="entry name" value="Glyco_hydro_2_C"/>
    <property type="match status" value="1"/>
</dbReference>
<comment type="similarity">
    <text evidence="18">Belongs to the glycosyl hydrolase 2 family. Beta-mannosidase B subfamily.</text>
</comment>
<sequence>MEILKLDGEWEFKAVKDKKWRKAKVPGCVHLDLMENGLIPDPFVGENELEVQWVEKEDWIYRRKFQVGKEFLKYSSIYLEFEGIDTFSEIYLNGKKIGETDNMFIAWEFNVKDLLVEGENELEVRLFSPSKVLEERAKNYPYKLHGGDYSPRVFGRKAQYSFGWDWGPRLATSGIWKSVKLKGWNKARLLDVWVPVRSLGENAQINIELDIELQESIPVDVAFRISHKKPVLEQRLRFTLPEGRVFLKIPLTIKNPKLWFPRGYGEQNLYTLQLVLLDEKGEVLDKVEERFGIRKVELFTQEDNKGESFVFKINNIPVFAKGANWIPADSFLPRVKEEDYRLLLMRAKEAGVNMLRVWGGGIYENDIFYELCDELGIMVWQDFMFACAEYPDDENFLNDVQKEAEFVIKRLRNHPSIVLWCGNNENHWGYYAKWWGEREKFWGEEIYSRVLPDVCARLDLTRPYWPSSPYGGKDPNSQEVGDRHNWEVWHGWIDFNGYLKDNGRFISEFGMQAPPVAETIRKFITSEKEYYPQSREMEFHNKAREGTERIIRYIAGHFKITEDMDEYIYLSQIIQGLALKTGIEHWRNNKFHTSGSLIWQWNDCWPVVSWSIIDYYKKLKPSYYFVKRAFRDIKVNIEPRNGKLLVFGVNDTLEKFYGKIEYAISTFRGKRRGKKEVDIEIPANSSVILGEFNLEDVDKFKEFFYVQLYNEKDELIDQNEYFFAPFRHLELPNAVVVYSVKEIEENSYLLNIESDFLALWVSLKLENAEWEDNFVNIYPKTKYSIRFKAPYTLKEVESKLKLEGYNLKKVRKS</sequence>
<reference evidence="26" key="1">
    <citation type="journal article" date="2020" name="mSystems">
        <title>Genome- and Community-Level Interaction Insights into Carbon Utilization and Element Cycling Functions of Hydrothermarchaeota in Hydrothermal Sediment.</title>
        <authorList>
            <person name="Zhou Z."/>
            <person name="Liu Y."/>
            <person name="Xu W."/>
            <person name="Pan J."/>
            <person name="Luo Z.H."/>
            <person name="Li M."/>
        </authorList>
    </citation>
    <scope>NUCLEOTIDE SEQUENCE [LARGE SCALE GENOMIC DNA]</scope>
    <source>
        <strain evidence="26">SpSt-70</strain>
    </source>
</reference>
<evidence type="ECO:0000256" key="20">
    <source>
        <dbReference type="ARBA" id="ARBA00041614"/>
    </source>
</evidence>
<evidence type="ECO:0000256" key="16">
    <source>
        <dbReference type="ARBA" id="ARBA00023295"/>
    </source>
</evidence>
<gene>
    <name evidence="26" type="ORF">ENU78_08515</name>
</gene>
<dbReference type="InterPro" id="IPR006102">
    <property type="entry name" value="Ig-like_GH2"/>
</dbReference>
<dbReference type="InterPro" id="IPR017853">
    <property type="entry name" value="GH"/>
</dbReference>
<evidence type="ECO:0000256" key="11">
    <source>
        <dbReference type="ARBA" id="ARBA00022729"/>
    </source>
</evidence>
<comment type="caution">
    <text evidence="26">The sequence shown here is derived from an EMBL/GenBank/DDBJ whole genome shotgun (WGS) entry which is preliminary data.</text>
</comment>
<keyword evidence="15" id="KW-0458">Lysosome</keyword>
<keyword evidence="12 26" id="KW-0378">Hydrolase</keyword>
<evidence type="ECO:0000256" key="13">
    <source>
        <dbReference type="ARBA" id="ARBA00023157"/>
    </source>
</evidence>
<evidence type="ECO:0000256" key="9">
    <source>
        <dbReference type="ARBA" id="ARBA00015707"/>
    </source>
</evidence>
<dbReference type="PANTHER" id="PTHR43730:SF1">
    <property type="entry name" value="BETA-MANNOSIDASE"/>
    <property type="match status" value="1"/>
</dbReference>
<evidence type="ECO:0000256" key="15">
    <source>
        <dbReference type="ARBA" id="ARBA00023228"/>
    </source>
</evidence>
<evidence type="ECO:0000259" key="23">
    <source>
        <dbReference type="Pfam" id="PF17753"/>
    </source>
</evidence>
<name>A0A7V3ZK30_DICTH</name>
<dbReference type="AlphaFoldDB" id="A0A7V3ZK30"/>
<comment type="catalytic activity">
    <reaction evidence="1">
        <text>Hydrolysis of terminal, non-reducing beta-D-mannose residues in beta-D-mannosides.</text>
        <dbReference type="EC" id="3.2.1.25"/>
    </reaction>
</comment>
<keyword evidence="16" id="KW-0326">Glycosidase</keyword>
<dbReference type="GO" id="GO:0004567">
    <property type="term" value="F:beta-mannosidase activity"/>
    <property type="evidence" value="ECO:0007669"/>
    <property type="project" value="UniProtKB-EC"/>
</dbReference>
<dbReference type="Gene3D" id="3.20.20.80">
    <property type="entry name" value="Glycosidases"/>
    <property type="match status" value="1"/>
</dbReference>
<feature type="domain" description="Glycoside hydrolase family 2 catalytic" evidence="22">
    <location>
        <begin position="367"/>
        <end position="433"/>
    </location>
</feature>
<feature type="domain" description="Mannosidase Ig/CBM-like" evidence="24">
    <location>
        <begin position="642"/>
        <end position="728"/>
    </location>
</feature>
<dbReference type="Pfam" id="PF17753">
    <property type="entry name" value="Ig_mannosidase"/>
    <property type="match status" value="1"/>
</dbReference>
<dbReference type="Pfam" id="PF00703">
    <property type="entry name" value="Glyco_hydro_2"/>
    <property type="match status" value="1"/>
</dbReference>
<dbReference type="InterPro" id="IPR036156">
    <property type="entry name" value="Beta-gal/glucu_dom_sf"/>
</dbReference>
<comment type="subunit">
    <text evidence="7">Homodimer.</text>
</comment>
<evidence type="ECO:0000256" key="1">
    <source>
        <dbReference type="ARBA" id="ARBA00000829"/>
    </source>
</evidence>
<keyword evidence="11" id="KW-0732">Signal</keyword>
<dbReference type="PANTHER" id="PTHR43730">
    <property type="entry name" value="BETA-MANNOSIDASE"/>
    <property type="match status" value="1"/>
</dbReference>
<evidence type="ECO:0000259" key="25">
    <source>
        <dbReference type="Pfam" id="PF22666"/>
    </source>
</evidence>
<dbReference type="GO" id="GO:0005975">
    <property type="term" value="P:carbohydrate metabolic process"/>
    <property type="evidence" value="ECO:0007669"/>
    <property type="project" value="InterPro"/>
</dbReference>
<comment type="subcellular location">
    <subcellularLocation>
        <location evidence="3">Lysosome</location>
    </subcellularLocation>
    <subcellularLocation>
        <location evidence="4">Secreted</location>
    </subcellularLocation>
</comment>
<accession>A0A7V3ZK30</accession>
<evidence type="ECO:0000259" key="22">
    <source>
        <dbReference type="Pfam" id="PF02836"/>
    </source>
</evidence>
<comment type="function">
    <text evidence="2">Exoglycosidase that cleaves the single beta-linked mannose residue from the non-reducing end of all N-linked glycoprotein oligosaccharides.</text>
</comment>
<proteinExistence type="inferred from homology"/>
<keyword evidence="13" id="KW-1015">Disulfide bond</keyword>
<dbReference type="Pfam" id="PF17786">
    <property type="entry name" value="Mannosidase_ig"/>
    <property type="match status" value="1"/>
</dbReference>
<feature type="domain" description="Glycoside hydrolase family 2 immunoglobulin-like beta-sandwich" evidence="21">
    <location>
        <begin position="191"/>
        <end position="294"/>
    </location>
</feature>
<dbReference type="FunFam" id="2.60.120.260:FF:000060">
    <property type="entry name" value="Probable beta-mannosidase"/>
    <property type="match status" value="1"/>
</dbReference>
<evidence type="ECO:0000313" key="26">
    <source>
        <dbReference type="EMBL" id="HGK24446.1"/>
    </source>
</evidence>
<comment type="subunit">
    <text evidence="6">Monomer.</text>
</comment>
<dbReference type="InterPro" id="IPR050887">
    <property type="entry name" value="Beta-mannosidase_GH2"/>
</dbReference>
<dbReference type="SUPFAM" id="SSF49303">
    <property type="entry name" value="beta-Galactosidase/glucuronidase domain"/>
    <property type="match status" value="3"/>
</dbReference>
<dbReference type="FunFam" id="3.20.20.80:FF:000050">
    <property type="entry name" value="Beta-mannosidase B"/>
    <property type="match status" value="1"/>
</dbReference>
<evidence type="ECO:0000256" key="18">
    <source>
        <dbReference type="ARBA" id="ARBA00038429"/>
    </source>
</evidence>
<dbReference type="InterPro" id="IPR006103">
    <property type="entry name" value="Glyco_hydro_2_cat"/>
</dbReference>
<keyword evidence="10" id="KW-0964">Secreted</keyword>
<evidence type="ECO:0000256" key="17">
    <source>
        <dbReference type="ARBA" id="ARBA00032581"/>
    </source>
</evidence>
<evidence type="ECO:0000256" key="2">
    <source>
        <dbReference type="ARBA" id="ARBA00003150"/>
    </source>
</evidence>
<evidence type="ECO:0000256" key="19">
    <source>
        <dbReference type="ARBA" id="ARBA00041069"/>
    </source>
</evidence>
<dbReference type="InterPro" id="IPR013783">
    <property type="entry name" value="Ig-like_fold"/>
</dbReference>
<evidence type="ECO:0000256" key="4">
    <source>
        <dbReference type="ARBA" id="ARBA00004613"/>
    </source>
</evidence>
<dbReference type="Pfam" id="PF22666">
    <property type="entry name" value="Glyco_hydro_2_N2"/>
    <property type="match status" value="1"/>
</dbReference>
<evidence type="ECO:0000256" key="5">
    <source>
        <dbReference type="ARBA" id="ARBA00004740"/>
    </source>
</evidence>
<evidence type="ECO:0000259" key="24">
    <source>
        <dbReference type="Pfam" id="PF17786"/>
    </source>
</evidence>
<dbReference type="InterPro" id="IPR008979">
    <property type="entry name" value="Galactose-bd-like_sf"/>
</dbReference>
<dbReference type="GO" id="GO:0005764">
    <property type="term" value="C:lysosome"/>
    <property type="evidence" value="ECO:0007669"/>
    <property type="project" value="UniProtKB-SubCell"/>
</dbReference>